<gene>
    <name evidence="2" type="ORF">M569_15873</name>
</gene>
<reference evidence="2 3" key="1">
    <citation type="journal article" date="2013" name="BMC Genomics">
        <title>The miniature genome of a carnivorous plant Genlisea aurea contains a low number of genes and short non-coding sequences.</title>
        <authorList>
            <person name="Leushkin E.V."/>
            <person name="Sutormin R.A."/>
            <person name="Nabieva E.R."/>
            <person name="Penin A.A."/>
            <person name="Kondrashov A.S."/>
            <person name="Logacheva M.D."/>
        </authorList>
    </citation>
    <scope>NUCLEOTIDE SEQUENCE [LARGE SCALE GENOMIC DNA]</scope>
</reference>
<dbReference type="Proteomes" id="UP000015453">
    <property type="component" value="Unassembled WGS sequence"/>
</dbReference>
<feature type="non-terminal residue" evidence="2">
    <location>
        <position position="87"/>
    </location>
</feature>
<evidence type="ECO:0000313" key="2">
    <source>
        <dbReference type="EMBL" id="EPS58940.1"/>
    </source>
</evidence>
<name>S8BWI1_9LAMI</name>
<dbReference type="EMBL" id="AUSU01008776">
    <property type="protein sequence ID" value="EPS58940.1"/>
    <property type="molecule type" value="Genomic_DNA"/>
</dbReference>
<comment type="caution">
    <text evidence="2">The sequence shown here is derived from an EMBL/GenBank/DDBJ whole genome shotgun (WGS) entry which is preliminary data.</text>
</comment>
<dbReference type="GO" id="GO:0003950">
    <property type="term" value="F:NAD+ poly-ADP-ribosyltransferase activity"/>
    <property type="evidence" value="ECO:0007669"/>
    <property type="project" value="InterPro"/>
</dbReference>
<feature type="non-terminal residue" evidence="2">
    <location>
        <position position="1"/>
    </location>
</feature>
<protein>
    <recommendedName>
        <fullName evidence="1">PARP catalytic domain-containing protein</fullName>
    </recommendedName>
</protein>
<dbReference type="SUPFAM" id="SSF56399">
    <property type="entry name" value="ADP-ribosylation"/>
    <property type="match status" value="1"/>
</dbReference>
<evidence type="ECO:0000313" key="3">
    <source>
        <dbReference type="Proteomes" id="UP000015453"/>
    </source>
</evidence>
<dbReference type="PANTHER" id="PTHR32263">
    <property type="entry name" value="INACTIVE POLY [ADP-RIBOSE] POLYMERASE SRO4-RELATED"/>
    <property type="match status" value="1"/>
</dbReference>
<dbReference type="OrthoDB" id="6133115at2759"/>
<dbReference type="InterPro" id="IPR044964">
    <property type="entry name" value="RCD1/SRO1-5"/>
</dbReference>
<dbReference type="InterPro" id="IPR012317">
    <property type="entry name" value="Poly(ADP-ribose)pol_cat_dom"/>
</dbReference>
<keyword evidence="3" id="KW-1185">Reference proteome</keyword>
<feature type="domain" description="PARP catalytic" evidence="1">
    <location>
        <begin position="1"/>
        <end position="87"/>
    </location>
</feature>
<evidence type="ECO:0000259" key="1">
    <source>
        <dbReference type="PROSITE" id="PS51059"/>
    </source>
</evidence>
<sequence>RNGIHFSHIGKPLYSFLSASPDQNGLRCMLLCRVILGRSEVVRSDCSQVIPTSPEFDSGVDSLSSPRKYTIWNPHMNTRILPYFMIT</sequence>
<proteinExistence type="predicted"/>
<dbReference type="Gene3D" id="3.90.228.10">
    <property type="match status" value="1"/>
</dbReference>
<dbReference type="PANTHER" id="PTHR32263:SF12">
    <property type="entry name" value="INACTIVE POLY [ADP-RIBOSE] POLYMERASE SRO4-RELATED"/>
    <property type="match status" value="1"/>
</dbReference>
<accession>S8BWI1</accession>
<organism evidence="2 3">
    <name type="scientific">Genlisea aurea</name>
    <dbReference type="NCBI Taxonomy" id="192259"/>
    <lineage>
        <taxon>Eukaryota</taxon>
        <taxon>Viridiplantae</taxon>
        <taxon>Streptophyta</taxon>
        <taxon>Embryophyta</taxon>
        <taxon>Tracheophyta</taxon>
        <taxon>Spermatophyta</taxon>
        <taxon>Magnoliopsida</taxon>
        <taxon>eudicotyledons</taxon>
        <taxon>Gunneridae</taxon>
        <taxon>Pentapetalae</taxon>
        <taxon>asterids</taxon>
        <taxon>lamiids</taxon>
        <taxon>Lamiales</taxon>
        <taxon>Lentibulariaceae</taxon>
        <taxon>Genlisea</taxon>
    </lineage>
</organism>
<dbReference type="PROSITE" id="PS51059">
    <property type="entry name" value="PARP_CATALYTIC"/>
    <property type="match status" value="1"/>
</dbReference>
<dbReference type="AlphaFoldDB" id="S8BWI1"/>